<dbReference type="InterPro" id="IPR005531">
    <property type="entry name" value="Asp23"/>
</dbReference>
<evidence type="ECO:0008006" key="5">
    <source>
        <dbReference type="Google" id="ProtNLM"/>
    </source>
</evidence>
<name>A0ABP8VVN0_9ACTN</name>
<evidence type="ECO:0000256" key="2">
    <source>
        <dbReference type="SAM" id="MobiDB-lite"/>
    </source>
</evidence>
<evidence type="ECO:0000256" key="1">
    <source>
        <dbReference type="ARBA" id="ARBA00005721"/>
    </source>
</evidence>
<dbReference type="EMBL" id="BAABIM010000001">
    <property type="protein sequence ID" value="GAA4672033.1"/>
    <property type="molecule type" value="Genomic_DNA"/>
</dbReference>
<comment type="caution">
    <text evidence="3">The sequence shown here is derived from an EMBL/GenBank/DDBJ whole genome shotgun (WGS) entry which is preliminary data.</text>
</comment>
<feature type="region of interest" description="Disordered" evidence="2">
    <location>
        <begin position="1"/>
        <end position="24"/>
    </location>
</feature>
<gene>
    <name evidence="3" type="ORF">GCM10023226_05910</name>
</gene>
<accession>A0ABP8VVN0</accession>
<evidence type="ECO:0000313" key="3">
    <source>
        <dbReference type="EMBL" id="GAA4672033.1"/>
    </source>
</evidence>
<comment type="similarity">
    <text evidence="1">Belongs to the asp23 family.</text>
</comment>
<evidence type="ECO:0000313" key="4">
    <source>
        <dbReference type="Proteomes" id="UP001500621"/>
    </source>
</evidence>
<sequence length="136" mass="14590">MADQTLTAPGPVHAPRELAPPEDRGSLEVRLKAIRHVVERVALQTPGVVRHSTVLGRVSGGGSPHADVTMRGRSARIALRVAVVWPAPVTAVAAEVRDAVRSEAARLTGVHVETVDVEVYAVSDDDIDEPTRRRVE</sequence>
<proteinExistence type="inferred from homology"/>
<feature type="compositionally biased region" description="Basic and acidic residues" evidence="2">
    <location>
        <begin position="14"/>
        <end position="24"/>
    </location>
</feature>
<dbReference type="RefSeq" id="WP_345262554.1">
    <property type="nucleotide sequence ID" value="NZ_BAABIM010000001.1"/>
</dbReference>
<keyword evidence="4" id="KW-1185">Reference proteome</keyword>
<dbReference type="Proteomes" id="UP001500621">
    <property type="component" value="Unassembled WGS sequence"/>
</dbReference>
<organism evidence="3 4">
    <name type="scientific">Nocardioides nanhaiensis</name>
    <dbReference type="NCBI Taxonomy" id="1476871"/>
    <lineage>
        <taxon>Bacteria</taxon>
        <taxon>Bacillati</taxon>
        <taxon>Actinomycetota</taxon>
        <taxon>Actinomycetes</taxon>
        <taxon>Propionibacteriales</taxon>
        <taxon>Nocardioidaceae</taxon>
        <taxon>Nocardioides</taxon>
    </lineage>
</organism>
<protein>
    <recommendedName>
        <fullName evidence="5">Asp23/Gls24 family envelope stress response protein</fullName>
    </recommendedName>
</protein>
<reference evidence="4" key="1">
    <citation type="journal article" date="2019" name="Int. J. Syst. Evol. Microbiol.">
        <title>The Global Catalogue of Microorganisms (GCM) 10K type strain sequencing project: providing services to taxonomists for standard genome sequencing and annotation.</title>
        <authorList>
            <consortium name="The Broad Institute Genomics Platform"/>
            <consortium name="The Broad Institute Genome Sequencing Center for Infectious Disease"/>
            <person name="Wu L."/>
            <person name="Ma J."/>
        </authorList>
    </citation>
    <scope>NUCLEOTIDE SEQUENCE [LARGE SCALE GENOMIC DNA]</scope>
    <source>
        <strain evidence="4">JCM 18127</strain>
    </source>
</reference>
<dbReference type="Pfam" id="PF03780">
    <property type="entry name" value="Asp23"/>
    <property type="match status" value="1"/>
</dbReference>